<protein>
    <submittedName>
        <fullName evidence="1">Uncharacterized protein</fullName>
    </submittedName>
</protein>
<dbReference type="EMBL" id="CAEKDK010000003">
    <property type="protein sequence ID" value="CAB4274010.1"/>
    <property type="molecule type" value="Genomic_DNA"/>
</dbReference>
<accession>A0A6J5UC90</accession>
<name>A0A6J5UC90_PRUAR</name>
<evidence type="ECO:0000313" key="2">
    <source>
        <dbReference type="Proteomes" id="UP000507222"/>
    </source>
</evidence>
<sequence>MLCAGSICDDFRFGGKDGFIYGVRWVGEQGKWVVCRQWL</sequence>
<proteinExistence type="predicted"/>
<dbReference type="Proteomes" id="UP000507222">
    <property type="component" value="Unassembled WGS sequence"/>
</dbReference>
<gene>
    <name evidence="1" type="ORF">CURHAP_LOCUS22290</name>
</gene>
<dbReference type="AlphaFoldDB" id="A0A6J5UC90"/>
<reference evidence="1 2" key="1">
    <citation type="submission" date="2020-05" db="EMBL/GenBank/DDBJ databases">
        <authorList>
            <person name="Campoy J."/>
            <person name="Schneeberger K."/>
            <person name="Spophaly S."/>
        </authorList>
    </citation>
    <scope>NUCLEOTIDE SEQUENCE [LARGE SCALE GENOMIC DNA]</scope>
    <source>
        <strain evidence="1">PruArmRojPasFocal</strain>
    </source>
</reference>
<organism evidence="1 2">
    <name type="scientific">Prunus armeniaca</name>
    <name type="common">Apricot</name>
    <name type="synonym">Armeniaca vulgaris</name>
    <dbReference type="NCBI Taxonomy" id="36596"/>
    <lineage>
        <taxon>Eukaryota</taxon>
        <taxon>Viridiplantae</taxon>
        <taxon>Streptophyta</taxon>
        <taxon>Embryophyta</taxon>
        <taxon>Tracheophyta</taxon>
        <taxon>Spermatophyta</taxon>
        <taxon>Magnoliopsida</taxon>
        <taxon>eudicotyledons</taxon>
        <taxon>Gunneridae</taxon>
        <taxon>Pentapetalae</taxon>
        <taxon>rosids</taxon>
        <taxon>fabids</taxon>
        <taxon>Rosales</taxon>
        <taxon>Rosaceae</taxon>
        <taxon>Amygdaloideae</taxon>
        <taxon>Amygdaleae</taxon>
        <taxon>Prunus</taxon>
    </lineage>
</organism>
<evidence type="ECO:0000313" key="1">
    <source>
        <dbReference type="EMBL" id="CAB4274010.1"/>
    </source>
</evidence>